<dbReference type="Proteomes" id="UP000282515">
    <property type="component" value="Unassembled WGS sequence"/>
</dbReference>
<gene>
    <name evidence="1" type="ORF">D9V41_16090</name>
</gene>
<name>A0A3L8PEE7_9ACTN</name>
<proteinExistence type="predicted"/>
<dbReference type="InterPro" id="IPR017850">
    <property type="entry name" value="Alkaline_phosphatase_core_sf"/>
</dbReference>
<dbReference type="Gene3D" id="3.40.720.10">
    <property type="entry name" value="Alkaline Phosphatase, subunit A"/>
    <property type="match status" value="1"/>
</dbReference>
<evidence type="ECO:0000313" key="2">
    <source>
        <dbReference type="Proteomes" id="UP000282515"/>
    </source>
</evidence>
<dbReference type="AlphaFoldDB" id="A0A3L8PEE7"/>
<reference evidence="1 2" key="1">
    <citation type="submission" date="2018-10" db="EMBL/GenBank/DDBJ databases">
        <title>Aeromicrobium sp. 9W16Y-2 whole genome shotgun sequence.</title>
        <authorList>
            <person name="Li F."/>
        </authorList>
    </citation>
    <scope>NUCLEOTIDE SEQUENCE [LARGE SCALE GENOMIC DNA]</scope>
    <source>
        <strain evidence="1 2">9W16Y-2</strain>
    </source>
</reference>
<sequence length="55" mass="5722">MTAGSHRSATILVLDGFGIGAMPDAAALRVEDASADTLGAVADWSLRERGRPLRV</sequence>
<keyword evidence="2" id="KW-1185">Reference proteome</keyword>
<accession>A0A3L8PEE7</accession>
<feature type="non-terminal residue" evidence="1">
    <location>
        <position position="55"/>
    </location>
</feature>
<organism evidence="1 2">
    <name type="scientific">Aeromicrobium phragmitis</name>
    <dbReference type="NCBI Taxonomy" id="2478914"/>
    <lineage>
        <taxon>Bacteria</taxon>
        <taxon>Bacillati</taxon>
        <taxon>Actinomycetota</taxon>
        <taxon>Actinomycetes</taxon>
        <taxon>Propionibacteriales</taxon>
        <taxon>Nocardioidaceae</taxon>
        <taxon>Aeromicrobium</taxon>
    </lineage>
</organism>
<protein>
    <submittedName>
        <fullName evidence="1">Phosphopentomutase</fullName>
    </submittedName>
</protein>
<comment type="caution">
    <text evidence="1">The sequence shown here is derived from an EMBL/GenBank/DDBJ whole genome shotgun (WGS) entry which is preliminary data.</text>
</comment>
<evidence type="ECO:0000313" key="1">
    <source>
        <dbReference type="EMBL" id="RLV53457.1"/>
    </source>
</evidence>
<dbReference type="EMBL" id="RDBF01000032">
    <property type="protein sequence ID" value="RLV53457.1"/>
    <property type="molecule type" value="Genomic_DNA"/>
</dbReference>